<proteinExistence type="predicted"/>
<evidence type="ECO:0000313" key="3">
    <source>
        <dbReference type="Ensembl" id="ENSKMAP00000024899.1"/>
    </source>
</evidence>
<keyword evidence="1" id="KW-0430">Lectin</keyword>
<dbReference type="Gene3D" id="3.10.100.10">
    <property type="entry name" value="Mannose-Binding Protein A, subunit A"/>
    <property type="match status" value="1"/>
</dbReference>
<dbReference type="InterPro" id="IPR050111">
    <property type="entry name" value="C-type_lectin/snaclec_domain"/>
</dbReference>
<organism evidence="3 4">
    <name type="scientific">Kryptolebias marmoratus</name>
    <name type="common">Mangrove killifish</name>
    <name type="synonym">Rivulus marmoratus</name>
    <dbReference type="NCBI Taxonomy" id="37003"/>
    <lineage>
        <taxon>Eukaryota</taxon>
        <taxon>Metazoa</taxon>
        <taxon>Chordata</taxon>
        <taxon>Craniata</taxon>
        <taxon>Vertebrata</taxon>
        <taxon>Euteleostomi</taxon>
        <taxon>Actinopterygii</taxon>
        <taxon>Neopterygii</taxon>
        <taxon>Teleostei</taxon>
        <taxon>Neoteleostei</taxon>
        <taxon>Acanthomorphata</taxon>
        <taxon>Ovalentaria</taxon>
        <taxon>Atherinomorphae</taxon>
        <taxon>Cyprinodontiformes</taxon>
        <taxon>Rivulidae</taxon>
        <taxon>Kryptolebias</taxon>
    </lineage>
</organism>
<dbReference type="InterPro" id="IPR001304">
    <property type="entry name" value="C-type_lectin-like"/>
</dbReference>
<keyword evidence="4" id="KW-1185">Reference proteome</keyword>
<evidence type="ECO:0000256" key="1">
    <source>
        <dbReference type="ARBA" id="ARBA00022734"/>
    </source>
</evidence>
<dbReference type="Pfam" id="PF00059">
    <property type="entry name" value="Lectin_C"/>
    <property type="match status" value="1"/>
</dbReference>
<protein>
    <recommendedName>
        <fullName evidence="2">C-type lectin domain-containing protein</fullName>
    </recommendedName>
</protein>
<dbReference type="OMA" id="SVEFWMK"/>
<reference evidence="3" key="2">
    <citation type="submission" date="2025-09" db="UniProtKB">
        <authorList>
            <consortium name="Ensembl"/>
        </authorList>
    </citation>
    <scope>IDENTIFICATION</scope>
</reference>
<dbReference type="Proteomes" id="UP000264800">
    <property type="component" value="Unplaced"/>
</dbReference>
<dbReference type="PROSITE" id="PS50041">
    <property type="entry name" value="C_TYPE_LECTIN_2"/>
    <property type="match status" value="1"/>
</dbReference>
<dbReference type="CDD" id="cd03590">
    <property type="entry name" value="CLECT_DC-SIGN_like"/>
    <property type="match status" value="1"/>
</dbReference>
<dbReference type="Ensembl" id="ENSKMAT00000025210.1">
    <property type="protein sequence ID" value="ENSKMAP00000024899.1"/>
    <property type="gene ID" value="ENSKMAG00000018453.1"/>
</dbReference>
<name>A0A3Q3BJA4_KRYMA</name>
<dbReference type="AlphaFoldDB" id="A0A3Q3BJA4"/>
<evidence type="ECO:0000259" key="2">
    <source>
        <dbReference type="PROSITE" id="PS50041"/>
    </source>
</evidence>
<dbReference type="GeneTree" id="ENSGT01030000234575"/>
<dbReference type="InterPro" id="IPR033989">
    <property type="entry name" value="CD209-like_CTLD"/>
</dbReference>
<accession>A0A3Q3BJA4</accession>
<dbReference type="GO" id="GO:0030246">
    <property type="term" value="F:carbohydrate binding"/>
    <property type="evidence" value="ECO:0007669"/>
    <property type="project" value="UniProtKB-KW"/>
</dbReference>
<feature type="domain" description="C-type lectin" evidence="2">
    <location>
        <begin position="61"/>
        <end position="187"/>
    </location>
</feature>
<dbReference type="SUPFAM" id="SSF56436">
    <property type="entry name" value="C-type lectin-like"/>
    <property type="match status" value="1"/>
</dbReference>
<dbReference type="PANTHER" id="PTHR22803">
    <property type="entry name" value="MANNOSE, PHOSPHOLIPASE, LECTIN RECEPTOR RELATED"/>
    <property type="match status" value="1"/>
</dbReference>
<dbReference type="InterPro" id="IPR016186">
    <property type="entry name" value="C-type_lectin-like/link_sf"/>
</dbReference>
<dbReference type="SMART" id="SM00034">
    <property type="entry name" value="CLECT"/>
    <property type="match status" value="1"/>
</dbReference>
<evidence type="ECO:0000313" key="4">
    <source>
        <dbReference type="Proteomes" id="UP000264800"/>
    </source>
</evidence>
<reference evidence="3" key="1">
    <citation type="submission" date="2025-08" db="UniProtKB">
        <authorList>
            <consortium name="Ensembl"/>
        </authorList>
    </citation>
    <scope>IDENTIFICATION</scope>
</reference>
<sequence length="198" mass="23128">QKYSLCALFIRTCSTQSHQQGQFQYKKTQTILIFVNYGEMLCSHLFKAQTCLKCGAGWEEHGGKCYYFNTNRTSWSDSRASCRDLGGDLVKIDSREEQDFLVKRVRGMMRNEVDFFWIGLTDSETEGRWLWVDGSPLNESLTFWMKFEPDDWKNHENCVTVRKIEGHEYLKCWNDQYCSFFYKSICEKPAGTGSCVSV</sequence>
<dbReference type="InterPro" id="IPR016187">
    <property type="entry name" value="CTDL_fold"/>
</dbReference>